<dbReference type="Proteomes" id="UP000829354">
    <property type="component" value="Chromosome V"/>
</dbReference>
<keyword evidence="14" id="KW-0832">Ubl conjugation</keyword>
<evidence type="ECO:0000256" key="9">
    <source>
        <dbReference type="ARBA" id="ARBA00022454"/>
    </source>
</evidence>
<evidence type="ECO:0000256" key="10">
    <source>
        <dbReference type="ARBA" id="ARBA00022475"/>
    </source>
</evidence>
<evidence type="ECO:0000256" key="18">
    <source>
        <dbReference type="ARBA" id="ARBA00023136"/>
    </source>
</evidence>
<dbReference type="Pfam" id="PF03189">
    <property type="entry name" value="Otopetrin"/>
    <property type="match status" value="1"/>
</dbReference>
<feature type="transmembrane region" description="Helical" evidence="24">
    <location>
        <begin position="448"/>
        <end position="472"/>
    </location>
</feature>
<evidence type="ECO:0000313" key="27">
    <source>
        <dbReference type="Proteomes" id="UP000829354"/>
    </source>
</evidence>
<dbReference type="Gene3D" id="1.10.20.10">
    <property type="entry name" value="Histone, subunit A"/>
    <property type="match status" value="1"/>
</dbReference>
<dbReference type="EMBL" id="CP092624">
    <property type="protein sequence ID" value="UMM31977.1"/>
    <property type="molecule type" value="Genomic_DNA"/>
</dbReference>
<dbReference type="GO" id="GO:0003677">
    <property type="term" value="F:DNA binding"/>
    <property type="evidence" value="ECO:0007669"/>
    <property type="project" value="UniProtKB-KW"/>
</dbReference>
<feature type="domain" description="Core Histone H2A/H2B/H3" evidence="25">
    <location>
        <begin position="16"/>
        <end position="97"/>
    </location>
</feature>
<keyword evidence="27" id="KW-1185">Reference proteome</keyword>
<dbReference type="SUPFAM" id="SSF47113">
    <property type="entry name" value="Histone-fold"/>
    <property type="match status" value="1"/>
</dbReference>
<evidence type="ECO:0000256" key="12">
    <source>
        <dbReference type="ARBA" id="ARBA00022692"/>
    </source>
</evidence>
<evidence type="ECO:0000256" key="1">
    <source>
        <dbReference type="ARBA" id="ARBA00002001"/>
    </source>
</evidence>
<keyword evidence="17 22" id="KW-0238">DNA-binding</keyword>
<evidence type="ECO:0000256" key="11">
    <source>
        <dbReference type="ARBA" id="ARBA00022499"/>
    </source>
</evidence>
<dbReference type="PRINTS" id="PR00621">
    <property type="entry name" value="HISTONEH2B"/>
</dbReference>
<dbReference type="GO" id="GO:0005886">
    <property type="term" value="C:plasma membrane"/>
    <property type="evidence" value="ECO:0007669"/>
    <property type="project" value="UniProtKB-SubCell"/>
</dbReference>
<keyword evidence="8" id="KW-0813">Transport</keyword>
<evidence type="ECO:0000256" key="2">
    <source>
        <dbReference type="ARBA" id="ARBA00004123"/>
    </source>
</evidence>
<dbReference type="PANTHER" id="PTHR21522">
    <property type="entry name" value="PROTON CHANNEL OTOP"/>
    <property type="match status" value="1"/>
</dbReference>
<feature type="region of interest" description="Disordered" evidence="23">
    <location>
        <begin position="1"/>
        <end position="30"/>
    </location>
</feature>
<evidence type="ECO:0000256" key="19">
    <source>
        <dbReference type="ARBA" id="ARBA00023242"/>
    </source>
</evidence>
<evidence type="ECO:0000313" key="26">
    <source>
        <dbReference type="EMBL" id="UMM31977.1"/>
    </source>
</evidence>
<feature type="transmembrane region" description="Helical" evidence="24">
    <location>
        <begin position="518"/>
        <end position="538"/>
    </location>
</feature>
<dbReference type="GO" id="GO:0015252">
    <property type="term" value="F:proton channel activity"/>
    <property type="evidence" value="ECO:0007669"/>
    <property type="project" value="InterPro"/>
</dbReference>
<dbReference type="AlphaFoldDB" id="A0AAE9F067"/>
<dbReference type="PANTHER" id="PTHR21522:SF34">
    <property type="entry name" value="OTOPETRIN-LIKE"/>
    <property type="match status" value="1"/>
</dbReference>
<organism evidence="26 27">
    <name type="scientific">Caenorhabditis briggsae</name>
    <dbReference type="NCBI Taxonomy" id="6238"/>
    <lineage>
        <taxon>Eukaryota</taxon>
        <taxon>Metazoa</taxon>
        <taxon>Ecdysozoa</taxon>
        <taxon>Nematoda</taxon>
        <taxon>Chromadorea</taxon>
        <taxon>Rhabditida</taxon>
        <taxon>Rhabditina</taxon>
        <taxon>Rhabditomorpha</taxon>
        <taxon>Rhabditoidea</taxon>
        <taxon>Rhabditidae</taxon>
        <taxon>Peloderinae</taxon>
        <taxon>Caenorhabditis</taxon>
    </lineage>
</organism>
<keyword evidence="21" id="KW-0407">Ion channel</keyword>
<evidence type="ECO:0000256" key="23">
    <source>
        <dbReference type="SAM" id="MobiDB-lite"/>
    </source>
</evidence>
<keyword evidence="16" id="KW-0406">Ion transport</keyword>
<protein>
    <recommendedName>
        <fullName evidence="22">Histone H2B</fullName>
    </recommendedName>
</protein>
<feature type="transmembrane region" description="Helical" evidence="24">
    <location>
        <begin position="317"/>
        <end position="345"/>
    </location>
</feature>
<evidence type="ECO:0000256" key="5">
    <source>
        <dbReference type="ARBA" id="ARBA00006513"/>
    </source>
</evidence>
<evidence type="ECO:0000256" key="22">
    <source>
        <dbReference type="RuleBase" id="RU000451"/>
    </source>
</evidence>
<dbReference type="CDD" id="cd22910">
    <property type="entry name" value="HFD_H2B"/>
    <property type="match status" value="1"/>
</dbReference>
<gene>
    <name evidence="26" type="ORF">L5515_005956</name>
</gene>
<feature type="transmembrane region" description="Helical" evidence="24">
    <location>
        <begin position="484"/>
        <end position="506"/>
    </location>
</feature>
<dbReference type="FunFam" id="1.10.20.10:FF:000016">
    <property type="entry name" value="Histone H2B"/>
    <property type="match status" value="1"/>
</dbReference>
<evidence type="ECO:0000256" key="7">
    <source>
        <dbReference type="ARBA" id="ARBA00011538"/>
    </source>
</evidence>
<feature type="transmembrane region" description="Helical" evidence="24">
    <location>
        <begin position="210"/>
        <end position="228"/>
    </location>
</feature>
<keyword evidence="12 24" id="KW-0812">Transmembrane</keyword>
<dbReference type="InterPro" id="IPR004878">
    <property type="entry name" value="Otopetrin"/>
</dbReference>
<comment type="subunit">
    <text evidence="7 22">The nucleosome is a histone octamer containing two molecules each of H2A, H2B, H3 and H4 assembled in one H3-H4 heterotetramer and two H2A-H2B heterodimers. The octamer wraps approximately 147 bp of DNA.</text>
</comment>
<dbReference type="PROSITE" id="PS00357">
    <property type="entry name" value="HISTONE_H2B"/>
    <property type="match status" value="1"/>
</dbReference>
<sequence length="643" mass="72282">MPPKPSAKGAKKAAKTVTKPKDGKKRRAHRKESYSVYIYRVLKQVHPDTGVSSKAMSIMNSFVNDVFERIAAEASRLAHYNKRSTISSREIQTAVRLILPGELAKHAVSEGTKAVTKYTSSKPTSSFHDLKMSAIAWENFKLHLSPYLFVIYTLVWTLFLRVKDSRIIGIGATVFFLRLGAVLFSFAAIVLWGVEFFLAFADDVRPTICIFRTCLYIIFHAAQLVFIWKSQKIVFHCDRLIVYFGLAHTIAVNLWVWVSLCIAKSGIGKDSNETYHIDYDRASTWALHATEKPTVVDLIFDKDESTLRVVKLLGSSAITLLTGNVEFCLIAVGVCLSLLYTVAFSENNNHHRKANYIGFNYKNTEISLAAGYILVVILALCNILGNILRESHYLKAAGMIMGIFGLSYYSISIIVCLVVFHCLFAHIIRNQEFMLSESRDAMPHEKTINVIFLLVGASGEVLYCYMGLLGVIRGDDLSDDKGLALATFVIRAFEVLVQSLLLFYLLKRGSRIEPCGTIGKQSITFLIVLNLILFGFHTMEGSIRSFGFPDKLDSTSKLFFKISLPLVVFFRFHASVCFAEIWKMYFHLDPRTCNSSERAPSSLSVITQNLNAETTQRSAETLMESPILDEYQPMDRILNLNTV</sequence>
<dbReference type="GO" id="GO:0045087">
    <property type="term" value="P:innate immune response"/>
    <property type="evidence" value="ECO:0007669"/>
    <property type="project" value="UniProtKB-ARBA"/>
</dbReference>
<keyword evidence="20 22" id="KW-0544">Nucleosome core</keyword>
<dbReference type="InterPro" id="IPR009072">
    <property type="entry name" value="Histone-fold"/>
</dbReference>
<dbReference type="GO" id="GO:0046982">
    <property type="term" value="F:protein heterodimerization activity"/>
    <property type="evidence" value="ECO:0007669"/>
    <property type="project" value="InterPro"/>
</dbReference>
<feature type="transmembrane region" description="Helical" evidence="24">
    <location>
        <begin position="408"/>
        <end position="428"/>
    </location>
</feature>
<dbReference type="GO" id="GO:0000786">
    <property type="term" value="C:nucleosome"/>
    <property type="evidence" value="ECO:0007669"/>
    <property type="project" value="UniProtKB-KW"/>
</dbReference>
<evidence type="ECO:0000256" key="6">
    <source>
        <dbReference type="ARBA" id="ARBA00006846"/>
    </source>
</evidence>
<dbReference type="Pfam" id="PF00125">
    <property type="entry name" value="Histone"/>
    <property type="match status" value="1"/>
</dbReference>
<dbReference type="GO" id="GO:0005634">
    <property type="term" value="C:nucleus"/>
    <property type="evidence" value="ECO:0007669"/>
    <property type="project" value="UniProtKB-SubCell"/>
</dbReference>
<feature type="transmembrane region" description="Helical" evidence="24">
    <location>
        <begin position="240"/>
        <end position="258"/>
    </location>
</feature>
<evidence type="ECO:0000259" key="25">
    <source>
        <dbReference type="Pfam" id="PF00125"/>
    </source>
</evidence>
<dbReference type="GO" id="GO:0030527">
    <property type="term" value="F:structural constituent of chromatin"/>
    <property type="evidence" value="ECO:0007669"/>
    <property type="project" value="InterPro"/>
</dbReference>
<keyword evidence="10" id="KW-1003">Cell membrane</keyword>
<name>A0AAE9F067_CAEBR</name>
<feature type="transmembrane region" description="Helical" evidence="24">
    <location>
        <begin position="174"/>
        <end position="198"/>
    </location>
</feature>
<feature type="transmembrane region" description="Helical" evidence="24">
    <location>
        <begin position="558"/>
        <end position="582"/>
    </location>
</feature>
<keyword evidence="9 22" id="KW-0158">Chromosome</keyword>
<evidence type="ECO:0000256" key="20">
    <source>
        <dbReference type="ARBA" id="ARBA00023269"/>
    </source>
</evidence>
<reference evidence="26 27" key="1">
    <citation type="submission" date="2022-04" db="EMBL/GenBank/DDBJ databases">
        <title>Chromosome-level reference genomes for two strains of Caenorhabditis briggsae: an improved platform for comparative genomics.</title>
        <authorList>
            <person name="Stevens L."/>
            <person name="Andersen E."/>
        </authorList>
    </citation>
    <scope>NUCLEOTIDE SEQUENCE [LARGE SCALE GENOMIC DNA]</scope>
    <source>
        <strain evidence="26">VX34</strain>
        <tissue evidence="26">Whole-organism</tissue>
    </source>
</reference>
<evidence type="ECO:0000256" key="14">
    <source>
        <dbReference type="ARBA" id="ARBA00022843"/>
    </source>
</evidence>
<dbReference type="InterPro" id="IPR000558">
    <property type="entry name" value="Histone_H2B"/>
</dbReference>
<evidence type="ECO:0000256" key="17">
    <source>
        <dbReference type="ARBA" id="ARBA00023125"/>
    </source>
</evidence>
<keyword evidence="19 22" id="KW-0539">Nucleus</keyword>
<keyword evidence="15 24" id="KW-1133">Transmembrane helix</keyword>
<evidence type="ECO:0000256" key="3">
    <source>
        <dbReference type="ARBA" id="ARBA00004286"/>
    </source>
</evidence>
<evidence type="ECO:0000256" key="16">
    <source>
        <dbReference type="ARBA" id="ARBA00023065"/>
    </source>
</evidence>
<evidence type="ECO:0000256" key="24">
    <source>
        <dbReference type="SAM" id="Phobius"/>
    </source>
</evidence>
<dbReference type="InterPro" id="IPR055333">
    <property type="entry name" value="HISTONE_H2B_site"/>
</dbReference>
<comment type="similarity">
    <text evidence="6 22">Belongs to the histone H2B family.</text>
</comment>
<comment type="function">
    <text evidence="1">Core component of nucleosome. Nucleosomes wrap and compact DNA into chromatin, limiting DNA accessibility to the cellular machineries which require DNA as a template. Histones thereby play a central role in transcription regulation, DNA repair, DNA replication and chromosomal stability. DNA accessibility is regulated via a complex set of post-translational modifications of histones, also called histone code, and nucleosome remodeling.</text>
</comment>
<comment type="subcellular location">
    <subcellularLocation>
        <location evidence="4">Cell membrane</location>
        <topology evidence="4">Multi-pass membrane protein</topology>
    </subcellularLocation>
    <subcellularLocation>
        <location evidence="3">Chromosome</location>
    </subcellularLocation>
    <subcellularLocation>
        <location evidence="2 22">Nucleus</location>
    </subcellularLocation>
</comment>
<feature type="transmembrane region" description="Helical" evidence="24">
    <location>
        <begin position="366"/>
        <end position="388"/>
    </location>
</feature>
<evidence type="ECO:0000256" key="21">
    <source>
        <dbReference type="ARBA" id="ARBA00023303"/>
    </source>
</evidence>
<evidence type="ECO:0000256" key="8">
    <source>
        <dbReference type="ARBA" id="ARBA00022448"/>
    </source>
</evidence>
<keyword evidence="11" id="KW-1017">Isopeptide bond</keyword>
<accession>A0AAE9F067</accession>
<feature type="transmembrane region" description="Helical" evidence="24">
    <location>
        <begin position="144"/>
        <end position="162"/>
    </location>
</feature>
<evidence type="ECO:0000256" key="13">
    <source>
        <dbReference type="ARBA" id="ARBA00022781"/>
    </source>
</evidence>
<dbReference type="SMART" id="SM00427">
    <property type="entry name" value="H2B"/>
    <property type="match status" value="1"/>
</dbReference>
<keyword evidence="18 24" id="KW-0472">Membrane</keyword>
<keyword evidence="13" id="KW-0375">Hydrogen ion transport</keyword>
<evidence type="ECO:0000256" key="15">
    <source>
        <dbReference type="ARBA" id="ARBA00022989"/>
    </source>
</evidence>
<dbReference type="InterPro" id="IPR007125">
    <property type="entry name" value="H2A/H2B/H3"/>
</dbReference>
<proteinExistence type="inferred from homology"/>
<comment type="similarity">
    <text evidence="5">Belongs to the otopetrin family.</text>
</comment>
<evidence type="ECO:0000256" key="4">
    <source>
        <dbReference type="ARBA" id="ARBA00004651"/>
    </source>
</evidence>